<feature type="transmembrane region" description="Helical" evidence="1">
    <location>
        <begin position="6"/>
        <end position="24"/>
    </location>
</feature>
<evidence type="ECO:0000256" key="1">
    <source>
        <dbReference type="SAM" id="Phobius"/>
    </source>
</evidence>
<dbReference type="Proteomes" id="UP000007523">
    <property type="component" value="Chromosome"/>
</dbReference>
<reference evidence="2 3" key="1">
    <citation type="journal article" date="2012" name="J. Bacteriol.">
        <title>Complete Genome Sequence of Paenibacillus mucilaginosus 3016, a Bacterium Functional as Microbial Fertilizer.</title>
        <authorList>
            <person name="Ma M."/>
            <person name="Wang Z."/>
            <person name="Li L."/>
            <person name="Jiang X."/>
            <person name="Guan D."/>
            <person name="Cao F."/>
            <person name="Chen H."/>
            <person name="Wang X."/>
            <person name="Shen D."/>
            <person name="Du B."/>
            <person name="Li J."/>
        </authorList>
    </citation>
    <scope>NUCLEOTIDE SEQUENCE [LARGE SCALE GENOMIC DNA]</scope>
    <source>
        <strain evidence="2 3">3016</strain>
    </source>
</reference>
<protein>
    <submittedName>
        <fullName evidence="2">Uncharacterized protein</fullName>
    </submittedName>
</protein>
<evidence type="ECO:0000313" key="2">
    <source>
        <dbReference type="EMBL" id="AFC27902.1"/>
    </source>
</evidence>
<organism evidence="2 3">
    <name type="scientific">Paenibacillus mucilaginosus 3016</name>
    <dbReference type="NCBI Taxonomy" id="1116391"/>
    <lineage>
        <taxon>Bacteria</taxon>
        <taxon>Bacillati</taxon>
        <taxon>Bacillota</taxon>
        <taxon>Bacilli</taxon>
        <taxon>Bacillales</taxon>
        <taxon>Paenibacillaceae</taxon>
        <taxon>Paenibacillus</taxon>
    </lineage>
</organism>
<dbReference type="HOGENOM" id="CLU_3409807_0_0_9"/>
<evidence type="ECO:0000313" key="3">
    <source>
        <dbReference type="Proteomes" id="UP000007523"/>
    </source>
</evidence>
<dbReference type="AlphaFoldDB" id="H6NBV1"/>
<keyword evidence="1" id="KW-0472">Membrane</keyword>
<keyword evidence="1" id="KW-0812">Transmembrane</keyword>
<proteinExistence type="predicted"/>
<dbReference type="KEGG" id="pmq:PM3016_961"/>
<keyword evidence="1" id="KW-1133">Transmembrane helix</keyword>
<keyword evidence="3" id="KW-1185">Reference proteome</keyword>
<sequence>MNWVHLIVIAAVLAVSLAFLSFVAKKYMK</sequence>
<dbReference type="STRING" id="1116391.PM3016_961"/>
<name>H6NBV1_9BACL</name>
<gene>
    <name evidence="2" type="ORF">PM3016_961</name>
</gene>
<dbReference type="EMBL" id="CP003235">
    <property type="protein sequence ID" value="AFC27902.1"/>
    <property type="molecule type" value="Genomic_DNA"/>
</dbReference>
<accession>H6NBV1</accession>